<dbReference type="InterPro" id="IPR037257">
    <property type="entry name" value="T2SS_E_N_sf"/>
</dbReference>
<dbReference type="PANTHER" id="PTHR36304">
    <property type="entry name" value="DOMAIN GTPASE-ACTIVATING PROTEIN, PUTATIVE-RELATED-RELATED"/>
    <property type="match status" value="1"/>
</dbReference>
<reference evidence="2 3" key="1">
    <citation type="journal article" date="2019" name="Nat. Microbiol.">
        <title>Mediterranean grassland soil C-N compound turnover is dependent on rainfall and depth, and is mediated by genomically divergent microorganisms.</title>
        <authorList>
            <person name="Diamond S."/>
            <person name="Andeer P.F."/>
            <person name="Li Z."/>
            <person name="Crits-Christoph A."/>
            <person name="Burstein D."/>
            <person name="Anantharaman K."/>
            <person name="Lane K.R."/>
            <person name="Thomas B.C."/>
            <person name="Pan C."/>
            <person name="Northen T.R."/>
            <person name="Banfield J.F."/>
        </authorList>
    </citation>
    <scope>NUCLEOTIDE SEQUENCE [LARGE SCALE GENOMIC DNA]</scope>
    <source>
        <strain evidence="2">WS_1</strain>
    </source>
</reference>
<evidence type="ECO:0000259" key="1">
    <source>
        <dbReference type="Pfam" id="PF14332"/>
    </source>
</evidence>
<protein>
    <submittedName>
        <fullName evidence="2">DUF4388 domain-containing protein</fullName>
    </submittedName>
</protein>
<sequence length="358" mass="40015">MALQGNLDDFSLPEILQLIAVQQKSGVLKLSAGSDVAVIFFDGGRVVSTRDRRRNARDPLKAFLVQTGHITEAQLKQIETIEAESRRELTDVLLSGNYVTSEQLGQAIQDQIQDTMHQLLTWKQGAYHFSGDSRTVPKFAANVRLNTEGLLMESMRRLDEIVRYKQVLSSPAMVLRPKALAVPPKEMTGPEQRVLPLVDGLRPLRDIVAQSKLVEFEAYEALHHLLELGVIEISLGAAPPKVTPIVEEKIVVRPKRSFAIPAAIVILALSYGVGRYVTPVLYSEAERAVRRAPEHVLTLDESQRLSLALEVYRSVRGSYPMELKLLAREGFLPRSTVAAFARRYGYESDGVTYRKFAR</sequence>
<evidence type="ECO:0000313" key="2">
    <source>
        <dbReference type="EMBL" id="TMQ49420.1"/>
    </source>
</evidence>
<dbReference type="InterPro" id="IPR025497">
    <property type="entry name" value="PatA-like_N"/>
</dbReference>
<feature type="domain" description="PatA-like N-terminal" evidence="1">
    <location>
        <begin position="4"/>
        <end position="160"/>
    </location>
</feature>
<dbReference type="Pfam" id="PF14332">
    <property type="entry name" value="DUF4388"/>
    <property type="match status" value="1"/>
</dbReference>
<dbReference type="Proteomes" id="UP000316292">
    <property type="component" value="Unassembled WGS sequence"/>
</dbReference>
<dbReference type="PANTHER" id="PTHR36304:SF4">
    <property type="entry name" value="DUF4388 DOMAIN-CONTAINING PROTEIN"/>
    <property type="match status" value="1"/>
</dbReference>
<evidence type="ECO:0000313" key="3">
    <source>
        <dbReference type="Proteomes" id="UP000316292"/>
    </source>
</evidence>
<dbReference type="EMBL" id="VBOR01000057">
    <property type="protein sequence ID" value="TMQ49420.1"/>
    <property type="molecule type" value="Genomic_DNA"/>
</dbReference>
<comment type="caution">
    <text evidence="2">The sequence shown here is derived from an EMBL/GenBank/DDBJ whole genome shotgun (WGS) entry which is preliminary data.</text>
</comment>
<gene>
    <name evidence="2" type="ORF">E6K71_04990</name>
</gene>
<accession>A0A538SDH6</accession>
<dbReference type="AlphaFoldDB" id="A0A538SDH6"/>
<proteinExistence type="predicted"/>
<organism evidence="2 3">
    <name type="scientific">Eiseniibacteriota bacterium</name>
    <dbReference type="NCBI Taxonomy" id="2212470"/>
    <lineage>
        <taxon>Bacteria</taxon>
        <taxon>Candidatus Eiseniibacteriota</taxon>
    </lineage>
</organism>
<name>A0A538SDH6_UNCEI</name>
<dbReference type="SUPFAM" id="SSF160246">
    <property type="entry name" value="EspE N-terminal domain-like"/>
    <property type="match status" value="1"/>
</dbReference>